<keyword evidence="1 7" id="KW-1003">Cell membrane</keyword>
<keyword evidence="6 7" id="KW-0961">Cell wall biogenesis/degradation</keyword>
<name>A0A378TUJ4_NEIEL</name>
<evidence type="ECO:0000256" key="8">
    <source>
        <dbReference type="SAM" id="SignalP"/>
    </source>
</evidence>
<evidence type="ECO:0000256" key="4">
    <source>
        <dbReference type="ARBA" id="ARBA00023136"/>
    </source>
</evidence>
<dbReference type="AlphaFoldDB" id="A0A378TUJ4"/>
<protein>
    <recommendedName>
        <fullName evidence="7">Endolytic murein transglycosylase</fullName>
        <ecNumber evidence="7">4.2.2.29</ecNumber>
    </recommendedName>
    <alternativeName>
        <fullName evidence="7">Peptidoglycan lytic transglycosylase</fullName>
    </alternativeName>
    <alternativeName>
        <fullName evidence="7">Peptidoglycan polymerization terminase</fullName>
    </alternativeName>
</protein>
<keyword evidence="4 7" id="KW-0472">Membrane</keyword>
<dbReference type="GeneID" id="93351109"/>
<dbReference type="NCBIfam" id="TIGR00247">
    <property type="entry name" value="endolytic transglycosylase MltG"/>
    <property type="match status" value="1"/>
</dbReference>
<dbReference type="Proteomes" id="UP000254927">
    <property type="component" value="Unassembled WGS sequence"/>
</dbReference>
<keyword evidence="3 7" id="KW-1133">Transmembrane helix</keyword>
<dbReference type="CDD" id="cd08010">
    <property type="entry name" value="MltG_like"/>
    <property type="match status" value="1"/>
</dbReference>
<dbReference type="EMBL" id="UGQW01000001">
    <property type="protein sequence ID" value="STZ66638.1"/>
    <property type="molecule type" value="Genomic_DNA"/>
</dbReference>
<sequence>MKKAFVFLSALMLLAAAVFAALLFLPKTNPQTYRIKIENGQGIAAVGNRLAKDDIIYSRHVLVGAAYMLGVHNRLQSGSYKLQQKVSAWQILQKLKKAESDTVTIQIIEGMRFAQMRRIINQTADLKHDTAGWSDEKLLKEIDPEAGYTRAEGLFAPDSYELDAGSSDLQLYKLAYRTMQKNLNQAWEERQSGLPYKTPYELLTMASIIEKETAHENDRRHVAAVFVNRLNIGMRLQTDPTVIYGMGDAYNGRIRKADLRRDTPYNTYTRNGLTPTPIALPGKAALEAAAHPSSEKYLYFVSRMDDTGLSQFSHTLDEHNAAVRQYILKRK</sequence>
<dbReference type="GO" id="GO:0009252">
    <property type="term" value="P:peptidoglycan biosynthetic process"/>
    <property type="evidence" value="ECO:0007669"/>
    <property type="project" value="UniProtKB-UniRule"/>
</dbReference>
<evidence type="ECO:0000313" key="9">
    <source>
        <dbReference type="EMBL" id="STZ66638.1"/>
    </source>
</evidence>
<keyword evidence="8" id="KW-0732">Signal</keyword>
<comment type="function">
    <text evidence="7">Functions as a peptidoglycan terminase that cleaves nascent peptidoglycan strands endolytically to terminate their elongation.</text>
</comment>
<dbReference type="Pfam" id="PF02618">
    <property type="entry name" value="YceG"/>
    <property type="match status" value="1"/>
</dbReference>
<dbReference type="InterPro" id="IPR003770">
    <property type="entry name" value="MLTG-like"/>
</dbReference>
<dbReference type="Gene3D" id="3.30.160.60">
    <property type="entry name" value="Classic Zinc Finger"/>
    <property type="match status" value="1"/>
</dbReference>
<comment type="similarity">
    <text evidence="7">Belongs to the transglycosylase MltG family.</text>
</comment>
<accession>A0A378TUJ4</accession>
<organism evidence="9 10">
    <name type="scientific">Neisseria elongata</name>
    <dbReference type="NCBI Taxonomy" id="495"/>
    <lineage>
        <taxon>Bacteria</taxon>
        <taxon>Pseudomonadati</taxon>
        <taxon>Pseudomonadota</taxon>
        <taxon>Betaproteobacteria</taxon>
        <taxon>Neisseriales</taxon>
        <taxon>Neisseriaceae</taxon>
        <taxon>Neisseria</taxon>
    </lineage>
</organism>
<dbReference type="GO" id="GO:0005886">
    <property type="term" value="C:plasma membrane"/>
    <property type="evidence" value="ECO:0007669"/>
    <property type="project" value="UniProtKB-UniRule"/>
</dbReference>
<keyword evidence="2 7" id="KW-0812">Transmembrane</keyword>
<dbReference type="GO" id="GO:0071555">
    <property type="term" value="P:cell wall organization"/>
    <property type="evidence" value="ECO:0007669"/>
    <property type="project" value="UniProtKB-KW"/>
</dbReference>
<evidence type="ECO:0000256" key="1">
    <source>
        <dbReference type="ARBA" id="ARBA00022475"/>
    </source>
</evidence>
<keyword evidence="7" id="KW-0997">Cell inner membrane</keyword>
<evidence type="ECO:0000256" key="5">
    <source>
        <dbReference type="ARBA" id="ARBA00023239"/>
    </source>
</evidence>
<keyword evidence="5 7" id="KW-0456">Lyase</keyword>
<evidence type="ECO:0000256" key="3">
    <source>
        <dbReference type="ARBA" id="ARBA00022989"/>
    </source>
</evidence>
<comment type="catalytic activity">
    <reaction evidence="7">
        <text>a peptidoglycan chain = a peptidoglycan chain with N-acetyl-1,6-anhydromuramyl-[peptide] at the reducing end + a peptidoglycan chain with N-acetylglucosamine at the non-reducing end.</text>
        <dbReference type="EC" id="4.2.2.29"/>
    </reaction>
</comment>
<feature type="chain" id="PRO_5016821748" description="Endolytic murein transglycosylase" evidence="8">
    <location>
        <begin position="21"/>
        <end position="331"/>
    </location>
</feature>
<dbReference type="Gene3D" id="3.30.1490.480">
    <property type="entry name" value="Endolytic murein transglycosylase"/>
    <property type="match status" value="1"/>
</dbReference>
<evidence type="ECO:0000256" key="6">
    <source>
        <dbReference type="ARBA" id="ARBA00023316"/>
    </source>
</evidence>
<evidence type="ECO:0000313" key="10">
    <source>
        <dbReference type="Proteomes" id="UP000254927"/>
    </source>
</evidence>
<dbReference type="GO" id="GO:0008932">
    <property type="term" value="F:lytic endotransglycosylase activity"/>
    <property type="evidence" value="ECO:0007669"/>
    <property type="project" value="UniProtKB-UniRule"/>
</dbReference>
<dbReference type="RefSeq" id="WP_074896766.1">
    <property type="nucleotide sequence ID" value="NZ_CP031252.1"/>
</dbReference>
<dbReference type="EC" id="4.2.2.29" evidence="7"/>
<gene>
    <name evidence="9" type="primary">yceG</name>
    <name evidence="7" type="synonym">mltG</name>
    <name evidence="9" type="ORF">NCTC10660_00089</name>
</gene>
<evidence type="ECO:0000256" key="7">
    <source>
        <dbReference type="HAMAP-Rule" id="MF_02065"/>
    </source>
</evidence>
<dbReference type="HAMAP" id="MF_02065">
    <property type="entry name" value="MltG"/>
    <property type="match status" value="1"/>
</dbReference>
<dbReference type="FunFam" id="3.30.160.60:FF:000242">
    <property type="entry name" value="Endolytic murein transglycosylase"/>
    <property type="match status" value="1"/>
</dbReference>
<dbReference type="PANTHER" id="PTHR30518">
    <property type="entry name" value="ENDOLYTIC MUREIN TRANSGLYCOSYLASE"/>
    <property type="match status" value="1"/>
</dbReference>
<feature type="site" description="Important for catalytic activity" evidence="7">
    <location>
        <position position="212"/>
    </location>
</feature>
<evidence type="ECO:0000256" key="2">
    <source>
        <dbReference type="ARBA" id="ARBA00022692"/>
    </source>
</evidence>
<feature type="signal peptide" evidence="8">
    <location>
        <begin position="1"/>
        <end position="20"/>
    </location>
</feature>
<proteinExistence type="inferred from homology"/>
<reference evidence="9 10" key="1">
    <citation type="submission" date="2018-06" db="EMBL/GenBank/DDBJ databases">
        <authorList>
            <consortium name="Pathogen Informatics"/>
            <person name="Doyle S."/>
        </authorList>
    </citation>
    <scope>NUCLEOTIDE SEQUENCE [LARGE SCALE GENOMIC DNA]</scope>
    <source>
        <strain evidence="9 10">NCTC10660</strain>
    </source>
</reference>
<dbReference type="PANTHER" id="PTHR30518:SF2">
    <property type="entry name" value="ENDOLYTIC MUREIN TRANSGLYCOSYLASE"/>
    <property type="match status" value="1"/>
</dbReference>